<name>A0AA39FZK9_MICHY</name>
<dbReference type="Proteomes" id="UP001168972">
    <property type="component" value="Unassembled WGS sequence"/>
</dbReference>
<proteinExistence type="predicted"/>
<gene>
    <name evidence="1" type="ORF">PV327_007481</name>
</gene>
<evidence type="ECO:0000313" key="2">
    <source>
        <dbReference type="Proteomes" id="UP001168972"/>
    </source>
</evidence>
<comment type="caution">
    <text evidence="1">The sequence shown here is derived from an EMBL/GenBank/DDBJ whole genome shotgun (WGS) entry which is preliminary data.</text>
</comment>
<reference evidence="1" key="1">
    <citation type="journal article" date="2023" name="bioRxiv">
        <title>Scaffold-level genome assemblies of two parasitoid biocontrol wasps reveal the parthenogenesis mechanism and an associated novel virus.</title>
        <authorList>
            <person name="Inwood S."/>
            <person name="Skelly J."/>
            <person name="Guhlin J."/>
            <person name="Harrop T."/>
            <person name="Goldson S."/>
            <person name="Dearden P."/>
        </authorList>
    </citation>
    <scope>NUCLEOTIDE SEQUENCE</scope>
    <source>
        <strain evidence="1">Lincoln</strain>
        <tissue evidence="1">Whole body</tissue>
    </source>
</reference>
<accession>A0AA39FZK9</accession>
<keyword evidence="2" id="KW-1185">Reference proteome</keyword>
<dbReference type="EMBL" id="JAQQBR010000004">
    <property type="protein sequence ID" value="KAK0178603.1"/>
    <property type="molecule type" value="Genomic_DNA"/>
</dbReference>
<evidence type="ECO:0000313" key="1">
    <source>
        <dbReference type="EMBL" id="KAK0178603.1"/>
    </source>
</evidence>
<reference evidence="1" key="2">
    <citation type="submission" date="2023-03" db="EMBL/GenBank/DDBJ databases">
        <authorList>
            <person name="Inwood S.N."/>
            <person name="Skelly J.G."/>
            <person name="Guhlin J."/>
            <person name="Harrop T.W.R."/>
            <person name="Goldson S.G."/>
            <person name="Dearden P.K."/>
        </authorList>
    </citation>
    <scope>NUCLEOTIDE SEQUENCE</scope>
    <source>
        <strain evidence="1">Lincoln</strain>
        <tissue evidence="1">Whole body</tissue>
    </source>
</reference>
<dbReference type="AlphaFoldDB" id="A0AA39FZK9"/>
<protein>
    <submittedName>
        <fullName evidence="1">Uncharacterized protein</fullName>
    </submittedName>
</protein>
<sequence>MIQHSCRDTPEESDCSQKGGDLSTYIPVYLQGSIAYQLNNYLLPWILVSPNDTQQCVIQREHYINKCSNGQCNNYFINICVSTITQQSFDINYYRSCRNIQLTLCEPVDSTICHRELSITQIIKKYRNLLDKSRYF</sequence>
<organism evidence="1 2">
    <name type="scientific">Microctonus hyperodae</name>
    <name type="common">Parasitoid wasp</name>
    <dbReference type="NCBI Taxonomy" id="165561"/>
    <lineage>
        <taxon>Eukaryota</taxon>
        <taxon>Metazoa</taxon>
        <taxon>Ecdysozoa</taxon>
        <taxon>Arthropoda</taxon>
        <taxon>Hexapoda</taxon>
        <taxon>Insecta</taxon>
        <taxon>Pterygota</taxon>
        <taxon>Neoptera</taxon>
        <taxon>Endopterygota</taxon>
        <taxon>Hymenoptera</taxon>
        <taxon>Apocrita</taxon>
        <taxon>Ichneumonoidea</taxon>
        <taxon>Braconidae</taxon>
        <taxon>Euphorinae</taxon>
        <taxon>Microctonus</taxon>
    </lineage>
</organism>